<keyword evidence="1" id="KW-0732">Signal</keyword>
<dbReference type="RefSeq" id="WP_178012537.1">
    <property type="nucleotide sequence ID" value="NZ_CP058316.1"/>
</dbReference>
<dbReference type="PROSITE" id="PS51257">
    <property type="entry name" value="PROKAR_LIPOPROTEIN"/>
    <property type="match status" value="1"/>
</dbReference>
<dbReference type="PROSITE" id="PS51318">
    <property type="entry name" value="TAT"/>
    <property type="match status" value="1"/>
</dbReference>
<dbReference type="EMBL" id="CP058316">
    <property type="protein sequence ID" value="QLD12071.1"/>
    <property type="molecule type" value="Genomic_DNA"/>
</dbReference>
<evidence type="ECO:0000259" key="2">
    <source>
        <dbReference type="Pfam" id="PF13845"/>
    </source>
</evidence>
<organism evidence="3 4">
    <name type="scientific">Microbacterium oleivorans</name>
    <dbReference type="NCBI Taxonomy" id="273677"/>
    <lineage>
        <taxon>Bacteria</taxon>
        <taxon>Bacillati</taxon>
        <taxon>Actinomycetota</taxon>
        <taxon>Actinomycetes</taxon>
        <taxon>Micrococcales</taxon>
        <taxon>Microbacteriaceae</taxon>
        <taxon>Microbacterium</taxon>
    </lineage>
</organism>
<dbReference type="Pfam" id="PF13845">
    <property type="entry name" value="Septum_form"/>
    <property type="match status" value="1"/>
</dbReference>
<feature type="chain" id="PRO_5039278594" evidence="1">
    <location>
        <begin position="33"/>
        <end position="168"/>
    </location>
</feature>
<protein>
    <submittedName>
        <fullName evidence="3">Septum formation family protein</fullName>
    </submittedName>
</protein>
<reference evidence="3 4" key="1">
    <citation type="submission" date="2020-06" db="EMBL/GenBank/DDBJ databases">
        <authorList>
            <person name="Jo H."/>
        </authorList>
    </citation>
    <scope>NUCLEOTIDE SEQUENCE [LARGE SCALE GENOMIC DNA]</scope>
    <source>
        <strain evidence="3 4">I46</strain>
    </source>
</reference>
<dbReference type="Proteomes" id="UP000509638">
    <property type="component" value="Chromosome"/>
</dbReference>
<evidence type="ECO:0000313" key="4">
    <source>
        <dbReference type="Proteomes" id="UP000509638"/>
    </source>
</evidence>
<gene>
    <name evidence="3" type="ORF">HW566_10030</name>
</gene>
<sequence length="168" mass="17749">MTLSRRLAVLPIAALVVALVATGCSGSPFSSAQAPVRDESGAITETNESTDVFALRVGDCLLDAGSMDTEVSETPTVPCAEAHDYEAYEAQDIPGEEFPGDEAVATQAEQVCYDAFTPFVGMSYEESVLNFNYFVPTAASWDAGDREILCLVYDEAAQTTGSLAGVAR</sequence>
<dbReference type="InterPro" id="IPR026004">
    <property type="entry name" value="Septum_form"/>
</dbReference>
<accession>A0A7D5EWL2</accession>
<evidence type="ECO:0000313" key="3">
    <source>
        <dbReference type="EMBL" id="QLD12071.1"/>
    </source>
</evidence>
<proteinExistence type="predicted"/>
<name>A0A7D5EWL2_9MICO</name>
<feature type="signal peptide" evidence="1">
    <location>
        <begin position="1"/>
        <end position="32"/>
    </location>
</feature>
<feature type="domain" description="Septum formation-related" evidence="2">
    <location>
        <begin position="58"/>
        <end position="160"/>
    </location>
</feature>
<dbReference type="InterPro" id="IPR006311">
    <property type="entry name" value="TAT_signal"/>
</dbReference>
<dbReference type="AlphaFoldDB" id="A0A7D5EWL2"/>
<evidence type="ECO:0000256" key="1">
    <source>
        <dbReference type="SAM" id="SignalP"/>
    </source>
</evidence>